<dbReference type="InterPro" id="IPR017853">
    <property type="entry name" value="GH"/>
</dbReference>
<reference evidence="2 3" key="1">
    <citation type="submission" date="2015-02" db="EMBL/GenBank/DDBJ databases">
        <title>Single-cell genomics of uncultivated deep-branching MTB reveals a conserved set of magnetosome genes.</title>
        <authorList>
            <person name="Kolinko S."/>
            <person name="Richter M."/>
            <person name="Glockner F.O."/>
            <person name="Brachmann A."/>
            <person name="Schuler D."/>
        </authorList>
    </citation>
    <scope>NUCLEOTIDE SEQUENCE [LARGE SCALE GENOMIC DNA]</scope>
    <source>
        <strain evidence="2">SKK-01</strain>
    </source>
</reference>
<evidence type="ECO:0000256" key="1">
    <source>
        <dbReference type="SAM" id="Phobius"/>
    </source>
</evidence>
<accession>A0A0F0CPG9</accession>
<keyword evidence="3" id="KW-1185">Reference proteome</keyword>
<evidence type="ECO:0000313" key="2">
    <source>
        <dbReference type="EMBL" id="KJJ85208.1"/>
    </source>
</evidence>
<feature type="transmembrane region" description="Helical" evidence="1">
    <location>
        <begin position="7"/>
        <end position="27"/>
    </location>
</feature>
<comment type="caution">
    <text evidence="2">The sequence shown here is derived from an EMBL/GenBank/DDBJ whole genome shotgun (WGS) entry which is preliminary data.</text>
</comment>
<dbReference type="Gene3D" id="3.20.20.80">
    <property type="entry name" value="Glycosidases"/>
    <property type="match status" value="1"/>
</dbReference>
<dbReference type="SUPFAM" id="SSF51445">
    <property type="entry name" value="(Trans)glycosidases"/>
    <property type="match status" value="1"/>
</dbReference>
<dbReference type="Proteomes" id="UP000033428">
    <property type="component" value="Unassembled WGS sequence"/>
</dbReference>
<dbReference type="AlphaFoldDB" id="A0A0F0CPG9"/>
<keyword evidence="1" id="KW-0472">Membrane</keyword>
<dbReference type="CDD" id="cd19608">
    <property type="entry name" value="GH113_mannanase-like"/>
    <property type="match status" value="1"/>
</dbReference>
<protein>
    <recommendedName>
        <fullName evidence="4">Glycoside hydrolase family 5 domain-containing protein</fullName>
    </recommendedName>
</protein>
<dbReference type="InterPro" id="IPR055151">
    <property type="entry name" value="GH113"/>
</dbReference>
<proteinExistence type="predicted"/>
<dbReference type="Pfam" id="PF22612">
    <property type="entry name" value="GH113"/>
    <property type="match status" value="1"/>
</dbReference>
<keyword evidence="1" id="KW-0812">Transmembrane</keyword>
<organism evidence="2 3">
    <name type="scientific">Candidatus Omnitrophus magneticus</name>
    <dbReference type="NCBI Taxonomy" id="1609969"/>
    <lineage>
        <taxon>Bacteria</taxon>
        <taxon>Pseudomonadati</taxon>
        <taxon>Candidatus Omnitrophota</taxon>
        <taxon>Candidatus Omnitrophus</taxon>
    </lineage>
</organism>
<name>A0A0F0CPG9_9BACT</name>
<gene>
    <name evidence="2" type="ORF">OMAG_000920</name>
</gene>
<keyword evidence="1" id="KW-1133">Transmembrane helix</keyword>
<dbReference type="EMBL" id="JYNY01000203">
    <property type="protein sequence ID" value="KJJ85208.1"/>
    <property type="molecule type" value="Genomic_DNA"/>
</dbReference>
<evidence type="ECO:0008006" key="4">
    <source>
        <dbReference type="Google" id="ProtNLM"/>
    </source>
</evidence>
<sequence length="359" mass="42084">MRQGNKTFIFLLAGIFILAWISFKFFYHPQEKNILEFQKGMGYVAWAKDRYSAEESDASLEALAATGTKYVSIVVIWYQTTCWSGDIQRLDITASDESLRHAIKKAHQLGMKVMLKPHLDILDESEGGWRGEIGCVKEEDWSKWFEKYTDYILYYAKIAQEEKVELYCVGTELSTAAIVKPESWREIIKKVRGIYKGFVLYAAHWDSYMDVRFWDAVDFVGINAYFPLTESLFPTEDELRAGWSKWVTELEEFQAQIKKPIIFPECGCNSADGAATRPWEHLARREVNLELQQRFYKVLMEIFFEKQWFYGLYWWYWGTNPKMGGEFNRSFTPQNKPAANMLTEWYSKNIPRPAVFIAE</sequence>
<evidence type="ECO:0000313" key="3">
    <source>
        <dbReference type="Proteomes" id="UP000033428"/>
    </source>
</evidence>